<dbReference type="Gene3D" id="3.90.20.20">
    <property type="match status" value="1"/>
</dbReference>
<dbReference type="CDD" id="cd00446">
    <property type="entry name" value="GrpE"/>
    <property type="match status" value="1"/>
</dbReference>
<dbReference type="Pfam" id="PF01025">
    <property type="entry name" value="GrpE"/>
    <property type="match status" value="1"/>
</dbReference>
<dbReference type="PROSITE" id="PS01071">
    <property type="entry name" value="GRPE"/>
    <property type="match status" value="1"/>
</dbReference>
<dbReference type="PRINTS" id="PR00773">
    <property type="entry name" value="GRPEPROTEIN"/>
</dbReference>
<evidence type="ECO:0000256" key="9">
    <source>
        <dbReference type="ARBA" id="ARBA00076414"/>
    </source>
</evidence>
<evidence type="ECO:0000256" key="12">
    <source>
        <dbReference type="RuleBase" id="RU004478"/>
    </source>
</evidence>
<comment type="function">
    <text evidence="7 10 11">Participates actively in the response to hyperosmotic and heat shock by preventing the aggregation of stress-denatured proteins, in association with DnaK and GrpE. It is the nucleotide exchange factor for DnaK and may function as a thermosensor. Unfolded proteins bind initially to DnaJ; upon interaction with the DnaJ-bound protein, DnaK hydrolyzes its bound ATP, resulting in the formation of a stable complex. GrpE releases ADP from DnaK; ATP binding to DnaK triggers the release of the substrate protein, thus completing the reaction cycle. Several rounds of ATP-dependent interactions between DnaJ, DnaK and GrpE are required for fully efficient folding.</text>
</comment>
<dbReference type="EMBL" id="CP045562">
    <property type="protein sequence ID" value="QFX92728.1"/>
    <property type="molecule type" value="Genomic_DNA"/>
</dbReference>
<evidence type="ECO:0000256" key="3">
    <source>
        <dbReference type="ARBA" id="ARBA00011738"/>
    </source>
</evidence>
<dbReference type="GO" id="GO:0042803">
    <property type="term" value="F:protein homodimerization activity"/>
    <property type="evidence" value="ECO:0007669"/>
    <property type="project" value="InterPro"/>
</dbReference>
<evidence type="ECO:0000256" key="6">
    <source>
        <dbReference type="ARBA" id="ARBA00023186"/>
    </source>
</evidence>
<evidence type="ECO:0000313" key="14">
    <source>
        <dbReference type="EMBL" id="QFX92728.1"/>
    </source>
</evidence>
<comment type="subcellular location">
    <subcellularLocation>
        <location evidence="1 10">Cytoplasm</location>
    </subcellularLocation>
</comment>
<dbReference type="NCBIfam" id="NF010738">
    <property type="entry name" value="PRK14140.1"/>
    <property type="match status" value="1"/>
</dbReference>
<organism evidence="14 15">
    <name type="scientific">Fructilactobacillus fructivorans</name>
    <dbReference type="NCBI Taxonomy" id="1614"/>
    <lineage>
        <taxon>Bacteria</taxon>
        <taxon>Bacillati</taxon>
        <taxon>Bacillota</taxon>
        <taxon>Bacilli</taxon>
        <taxon>Lactobacillales</taxon>
        <taxon>Lactobacillaceae</taxon>
        <taxon>Fructilactobacillus</taxon>
    </lineage>
</organism>
<evidence type="ECO:0000256" key="11">
    <source>
        <dbReference type="RuleBase" id="RU000639"/>
    </source>
</evidence>
<feature type="region of interest" description="Disordered" evidence="13">
    <location>
        <begin position="1"/>
        <end position="41"/>
    </location>
</feature>
<dbReference type="PANTHER" id="PTHR21237:SF23">
    <property type="entry name" value="GRPE PROTEIN HOMOLOG, MITOCHONDRIAL"/>
    <property type="match status" value="1"/>
</dbReference>
<keyword evidence="5 10" id="KW-0346">Stress response</keyword>
<dbReference type="FunFam" id="2.30.22.10:FF:000001">
    <property type="entry name" value="Protein GrpE"/>
    <property type="match status" value="1"/>
</dbReference>
<comment type="subunit">
    <text evidence="3 10">Homodimer.</text>
</comment>
<dbReference type="Gene3D" id="2.30.22.10">
    <property type="entry name" value="Head domain of nucleotide exchange factor GrpE"/>
    <property type="match status" value="1"/>
</dbReference>
<feature type="compositionally biased region" description="Basic and acidic residues" evidence="13">
    <location>
        <begin position="1"/>
        <end position="30"/>
    </location>
</feature>
<evidence type="ECO:0000256" key="8">
    <source>
        <dbReference type="ARBA" id="ARBA00072274"/>
    </source>
</evidence>
<dbReference type="GO" id="GO:0051082">
    <property type="term" value="F:unfolded protein binding"/>
    <property type="evidence" value="ECO:0007669"/>
    <property type="project" value="TreeGrafter"/>
</dbReference>
<dbReference type="InterPro" id="IPR009012">
    <property type="entry name" value="GrpE_head"/>
</dbReference>
<evidence type="ECO:0000256" key="7">
    <source>
        <dbReference type="ARBA" id="ARBA00053401"/>
    </source>
</evidence>
<evidence type="ECO:0000256" key="10">
    <source>
        <dbReference type="HAMAP-Rule" id="MF_01151"/>
    </source>
</evidence>
<dbReference type="NCBIfam" id="NF010759">
    <property type="entry name" value="PRK14162.1"/>
    <property type="match status" value="1"/>
</dbReference>
<evidence type="ECO:0000256" key="4">
    <source>
        <dbReference type="ARBA" id="ARBA00022490"/>
    </source>
</evidence>
<dbReference type="GO" id="GO:0006457">
    <property type="term" value="P:protein folding"/>
    <property type="evidence" value="ECO:0007669"/>
    <property type="project" value="InterPro"/>
</dbReference>
<dbReference type="SUPFAM" id="SSF51064">
    <property type="entry name" value="Head domain of nucleotide exchange factor GrpE"/>
    <property type="match status" value="1"/>
</dbReference>
<evidence type="ECO:0000256" key="2">
    <source>
        <dbReference type="ARBA" id="ARBA00009054"/>
    </source>
</evidence>
<dbReference type="GO" id="GO:0051087">
    <property type="term" value="F:protein-folding chaperone binding"/>
    <property type="evidence" value="ECO:0007669"/>
    <property type="project" value="InterPro"/>
</dbReference>
<dbReference type="HAMAP" id="MF_01151">
    <property type="entry name" value="GrpE"/>
    <property type="match status" value="1"/>
</dbReference>
<dbReference type="SUPFAM" id="SSF58014">
    <property type="entry name" value="Coiled-coil domain of nucleotide exchange factor GrpE"/>
    <property type="match status" value="1"/>
</dbReference>
<sequence>MASDKEKQNKDIKDESKNVDESSKPKKKDVETDEKDDSAKKIDELKQKLDSVQDKYLRAEAEIQNIQNRNKKERADIVKYGAQDFAKDVVPVMDDLKRALDVDVSDENGKQLKKGIEMVQQHLEKALKDNDISEINADGVEFDPSQHQAVQTVSPSDEHPKGTVVSVLQSGYKIADRVLRPAMVVVAQ</sequence>
<keyword evidence="4 10" id="KW-0963">Cytoplasm</keyword>
<dbReference type="AlphaFoldDB" id="A0AAE6TWX7"/>
<gene>
    <name evidence="10 14" type="primary">grpE</name>
    <name evidence="14" type="ORF">LF543_03765</name>
</gene>
<reference evidence="14 15" key="1">
    <citation type="submission" date="2019-10" db="EMBL/GenBank/DDBJ databases">
        <title>Genome sequencing of Lactobacillus fructivorans.</title>
        <authorList>
            <person name="Kim K."/>
        </authorList>
    </citation>
    <scope>NUCLEOTIDE SEQUENCE [LARGE SCALE GENOMIC DNA]</scope>
    <source>
        <strain evidence="14 15">LF543</strain>
    </source>
</reference>
<evidence type="ECO:0000256" key="13">
    <source>
        <dbReference type="SAM" id="MobiDB-lite"/>
    </source>
</evidence>
<dbReference type="RefSeq" id="WP_010021340.1">
    <property type="nucleotide sequence ID" value="NZ_AZDS01000001.1"/>
</dbReference>
<evidence type="ECO:0000313" key="15">
    <source>
        <dbReference type="Proteomes" id="UP000327194"/>
    </source>
</evidence>
<dbReference type="GO" id="GO:0000774">
    <property type="term" value="F:adenyl-nucleotide exchange factor activity"/>
    <property type="evidence" value="ECO:0007669"/>
    <property type="project" value="InterPro"/>
</dbReference>
<accession>A0AAE6TWX7</accession>
<dbReference type="InterPro" id="IPR013805">
    <property type="entry name" value="GrpE_CC"/>
</dbReference>
<dbReference type="GO" id="GO:0005737">
    <property type="term" value="C:cytoplasm"/>
    <property type="evidence" value="ECO:0007669"/>
    <property type="project" value="UniProtKB-SubCell"/>
</dbReference>
<dbReference type="KEGG" id="lfv:LF543_03765"/>
<evidence type="ECO:0000256" key="5">
    <source>
        <dbReference type="ARBA" id="ARBA00023016"/>
    </source>
</evidence>
<proteinExistence type="inferred from homology"/>
<dbReference type="Proteomes" id="UP000327194">
    <property type="component" value="Chromosome"/>
</dbReference>
<name>A0AAE6TWX7_9LACO</name>
<dbReference type="InterPro" id="IPR000740">
    <property type="entry name" value="GrpE"/>
</dbReference>
<keyword evidence="6 10" id="KW-0143">Chaperone</keyword>
<comment type="similarity">
    <text evidence="2 10 12">Belongs to the GrpE family.</text>
</comment>
<dbReference type="PANTHER" id="PTHR21237">
    <property type="entry name" value="GRPE PROTEIN"/>
    <property type="match status" value="1"/>
</dbReference>
<evidence type="ECO:0000256" key="1">
    <source>
        <dbReference type="ARBA" id="ARBA00004496"/>
    </source>
</evidence>
<protein>
    <recommendedName>
        <fullName evidence="8 10">Protein GrpE</fullName>
    </recommendedName>
    <alternativeName>
        <fullName evidence="9 10">HSP-70 cofactor</fullName>
    </alternativeName>
</protein>